<feature type="binding site" evidence="6">
    <location>
        <position position="166"/>
    </location>
    <ligand>
        <name>substrate</name>
    </ligand>
</feature>
<accession>G9X3G3</accession>
<dbReference type="GO" id="GO:0004359">
    <property type="term" value="F:glutaminase activity"/>
    <property type="evidence" value="ECO:0007669"/>
    <property type="project" value="UniProtKB-UniRule"/>
</dbReference>
<feature type="binding site" evidence="6">
    <location>
        <position position="262"/>
    </location>
    <ligand>
        <name>substrate</name>
    </ligand>
</feature>
<dbReference type="InterPro" id="IPR015868">
    <property type="entry name" value="Glutaminase"/>
</dbReference>
<dbReference type="Gene3D" id="3.40.710.10">
    <property type="entry name" value="DD-peptidase/beta-lactamase superfamily"/>
    <property type="match status" value="1"/>
</dbReference>
<dbReference type="EMBL" id="AFZE01000058">
    <property type="protein sequence ID" value="EHL09928.1"/>
    <property type="molecule type" value="Genomic_DNA"/>
</dbReference>
<feature type="binding site" evidence="6">
    <location>
        <position position="244"/>
    </location>
    <ligand>
        <name>substrate</name>
    </ligand>
</feature>
<reference evidence="7 8" key="1">
    <citation type="submission" date="2011-08" db="EMBL/GenBank/DDBJ databases">
        <title>The Genome Sequence of Eubacteriaceae bacterium ACC19a.</title>
        <authorList>
            <consortium name="The Broad Institute Genome Sequencing Platform"/>
            <person name="Earl A."/>
            <person name="Ward D."/>
            <person name="Feldgarden M."/>
            <person name="Gevers D."/>
            <person name="Sizova M."/>
            <person name="Hazen A."/>
            <person name="Epstein S."/>
            <person name="Young S.K."/>
            <person name="Zeng Q."/>
            <person name="Gargeya S."/>
            <person name="Fitzgerald M."/>
            <person name="Haas B."/>
            <person name="Abouelleil A."/>
            <person name="Alvarado L."/>
            <person name="Arachchi H.M."/>
            <person name="Berlin A."/>
            <person name="Brown A."/>
            <person name="Chapman S.B."/>
            <person name="Chen Z."/>
            <person name="Dunbar C."/>
            <person name="Freedman E."/>
            <person name="Gearin G."/>
            <person name="Gellesch M."/>
            <person name="Goldberg J."/>
            <person name="Griggs A."/>
            <person name="Gujja S."/>
            <person name="Heiman D."/>
            <person name="Howarth C."/>
            <person name="Larson L."/>
            <person name="Lui A."/>
            <person name="MacDonald P.J.P."/>
            <person name="Montmayeur A."/>
            <person name="Murphy C."/>
            <person name="Neiman D."/>
            <person name="Pearson M."/>
            <person name="Priest M."/>
            <person name="Roberts A."/>
            <person name="Saif S."/>
            <person name="Shea T."/>
            <person name="Shenoy N."/>
            <person name="Sisk P."/>
            <person name="Stolte C."/>
            <person name="Sykes S."/>
            <person name="Wortman J."/>
            <person name="Nusbaum C."/>
            <person name="Birren B."/>
        </authorList>
    </citation>
    <scope>NUCLEOTIDE SEQUENCE [LARGE SCALE GENOMIC DNA]</scope>
    <source>
        <strain evidence="7 8">ACC19a</strain>
    </source>
</reference>
<comment type="subunit">
    <text evidence="2 6">Homotetramer.</text>
</comment>
<dbReference type="AlphaFoldDB" id="G9X3G3"/>
<keyword evidence="6" id="KW-0007">Acetylation</keyword>
<dbReference type="Proteomes" id="UP000006437">
    <property type="component" value="Unassembled WGS sequence"/>
</dbReference>
<dbReference type="RefSeq" id="WP_009525155.1">
    <property type="nucleotide sequence ID" value="NZ_JH414550.1"/>
</dbReference>
<sequence>MDKNILEDILQNSRKYIQSGEVATYIPQLAKVNKEDLGLCIKDMNGDMYACGDYEKKFTIQSMSKIITFTSCLLDNSIENVKKTVSFEPTSTAFNAIVDLEIKNRHRPLNPFINAGAIACISMLKEKTYQEKFDRIINFIKLLSLNENIDYDQEVYESERKTGSRNRALAYYMQSTGIIDKDVDIEKLLEVYFKICSIKVNCIDLSNIALIYANNGVNPFTKERYFSKQVSKTVVATMALCGMYDESGEIAVTVGIPSKSGVSGGILSVLPSKMGIGIYGPALNDKGTSVAGLKILESVSEKFDLSIY</sequence>
<dbReference type="GO" id="GO:0006543">
    <property type="term" value="P:L-glutamine catabolic process"/>
    <property type="evidence" value="ECO:0007669"/>
    <property type="project" value="TreeGrafter"/>
</dbReference>
<name>G9X3G3_9FIRM</name>
<evidence type="ECO:0000256" key="5">
    <source>
        <dbReference type="ARBA" id="ARBA00049534"/>
    </source>
</evidence>
<keyword evidence="4 6" id="KW-0378">Hydrolase</keyword>
<organism evidence="7 8">
    <name type="scientific">Peptoanaerobacter stomatis</name>
    <dbReference type="NCBI Taxonomy" id="796937"/>
    <lineage>
        <taxon>Bacteria</taxon>
        <taxon>Bacillati</taxon>
        <taxon>Bacillota</taxon>
        <taxon>Clostridia</taxon>
        <taxon>Peptostreptococcales</taxon>
        <taxon>Filifactoraceae</taxon>
        <taxon>Peptoanaerobacter</taxon>
    </lineage>
</organism>
<feature type="binding site" evidence="6">
    <location>
        <position position="62"/>
    </location>
    <ligand>
        <name>substrate</name>
    </ligand>
</feature>
<dbReference type="InterPro" id="IPR012338">
    <property type="entry name" value="Beta-lactam/transpept-like"/>
</dbReference>
<evidence type="ECO:0000256" key="4">
    <source>
        <dbReference type="ARBA" id="ARBA00022801"/>
    </source>
</evidence>
<evidence type="ECO:0000256" key="1">
    <source>
        <dbReference type="ARBA" id="ARBA00011076"/>
    </source>
</evidence>
<feature type="binding site" evidence="6">
    <location>
        <position position="192"/>
    </location>
    <ligand>
        <name>substrate</name>
    </ligand>
</feature>
<dbReference type="Pfam" id="PF04960">
    <property type="entry name" value="Glutaminase"/>
    <property type="match status" value="1"/>
</dbReference>
<evidence type="ECO:0000313" key="7">
    <source>
        <dbReference type="EMBL" id="EHL09928.1"/>
    </source>
</evidence>
<evidence type="ECO:0000256" key="2">
    <source>
        <dbReference type="ARBA" id="ARBA00011881"/>
    </source>
</evidence>
<evidence type="ECO:0000256" key="6">
    <source>
        <dbReference type="HAMAP-Rule" id="MF_00313"/>
    </source>
</evidence>
<feature type="binding site" evidence="6">
    <location>
        <position position="114"/>
    </location>
    <ligand>
        <name>substrate</name>
    </ligand>
</feature>
<dbReference type="HOGENOM" id="CLU_027932_1_0_9"/>
<feature type="binding site" evidence="6">
    <location>
        <position position="159"/>
    </location>
    <ligand>
        <name>substrate</name>
    </ligand>
</feature>
<dbReference type="PATRIC" id="fig|796937.3.peg.2157"/>
<comment type="similarity">
    <text evidence="1 6">Belongs to the glutaminase family.</text>
</comment>
<dbReference type="PANTHER" id="PTHR12544">
    <property type="entry name" value="GLUTAMINASE"/>
    <property type="match status" value="1"/>
</dbReference>
<dbReference type="FunFam" id="3.40.710.10:FF:000005">
    <property type="entry name" value="Glutaminase"/>
    <property type="match status" value="1"/>
</dbReference>
<gene>
    <name evidence="6" type="primary">glsA</name>
    <name evidence="7" type="ORF">HMPREF9629_00920</name>
</gene>
<protein>
    <recommendedName>
        <fullName evidence="3 6">Glutaminase</fullName>
        <ecNumber evidence="3 6">3.5.1.2</ecNumber>
    </recommendedName>
</protein>
<dbReference type="HAMAP" id="MF_00313">
    <property type="entry name" value="Glutaminase"/>
    <property type="match status" value="1"/>
</dbReference>
<dbReference type="EC" id="3.5.1.2" evidence="3 6"/>
<comment type="caution">
    <text evidence="7">The sequence shown here is derived from an EMBL/GenBank/DDBJ whole genome shotgun (WGS) entry which is preliminary data.</text>
</comment>
<dbReference type="NCBIfam" id="TIGR03814">
    <property type="entry name" value="Gln_ase"/>
    <property type="match status" value="1"/>
</dbReference>
<evidence type="ECO:0000256" key="3">
    <source>
        <dbReference type="ARBA" id="ARBA00012918"/>
    </source>
</evidence>
<dbReference type="GO" id="GO:0006537">
    <property type="term" value="P:glutamate biosynthetic process"/>
    <property type="evidence" value="ECO:0007669"/>
    <property type="project" value="TreeGrafter"/>
</dbReference>
<dbReference type="PANTHER" id="PTHR12544:SF29">
    <property type="entry name" value="GLUTAMINASE"/>
    <property type="match status" value="1"/>
</dbReference>
<proteinExistence type="inferred from homology"/>
<comment type="catalytic activity">
    <reaction evidence="5 6">
        <text>L-glutamine + H2O = L-glutamate + NH4(+)</text>
        <dbReference type="Rhea" id="RHEA:15889"/>
        <dbReference type="ChEBI" id="CHEBI:15377"/>
        <dbReference type="ChEBI" id="CHEBI:28938"/>
        <dbReference type="ChEBI" id="CHEBI:29985"/>
        <dbReference type="ChEBI" id="CHEBI:58359"/>
        <dbReference type="EC" id="3.5.1.2"/>
    </reaction>
</comment>
<evidence type="ECO:0000313" key="8">
    <source>
        <dbReference type="Proteomes" id="UP000006437"/>
    </source>
</evidence>
<dbReference type="SUPFAM" id="SSF56601">
    <property type="entry name" value="beta-lactamase/transpeptidase-like"/>
    <property type="match status" value="1"/>
</dbReference>